<dbReference type="PRINTS" id="PR00421">
    <property type="entry name" value="THIOREDOXIN"/>
</dbReference>
<dbReference type="RefSeq" id="XP_018136860.1">
    <property type="nucleotide sequence ID" value="XM_018289249.1"/>
</dbReference>
<feature type="domain" description="Thioredoxin" evidence="9">
    <location>
        <begin position="11"/>
        <end position="142"/>
    </location>
</feature>
<dbReference type="KEGG" id="pchm:VFPPC_10965"/>
<dbReference type="PROSITE" id="PS51352">
    <property type="entry name" value="THIOREDOXIN_2"/>
    <property type="match status" value="1"/>
</dbReference>
<evidence type="ECO:0000256" key="8">
    <source>
        <dbReference type="SAM" id="SignalP"/>
    </source>
</evidence>
<feature type="compositionally biased region" description="Basic and acidic residues" evidence="7">
    <location>
        <begin position="460"/>
        <end position="475"/>
    </location>
</feature>
<dbReference type="SUPFAM" id="SSF52833">
    <property type="entry name" value="Thioredoxin-like"/>
    <property type="match status" value="2"/>
</dbReference>
<keyword evidence="6" id="KW-0676">Redox-active center</keyword>
<dbReference type="AlphaFoldDB" id="A0A179EZY8"/>
<sequence>MHNPSVVGALTAVLAAIPSAHAMYAKNSPVLQINAKTYHTLIAQSNHTSIVEFYAPWCGHCKNLKPAYESAAKKLEGLAKVAAIDCDEETNKQFCGGMGVQGFPTLKIVRPGKKPGSKPMIEDYQGPRTATSIIEALVSKINNHVTRVADKDLDGFLKGDKPKAILFTDKGTTSALLRSIAIDFLDVISVGQVRNKETKAVEKFGIEKFPTFVLVPGGDKEPVVYDGELNKKDMVAFLKQVGEPNPDPAPAKAKAKNDKKKASKSSEKAQTKAKTTKSTTTESEKEESTKTPEASDTTSAEPTASTPDVISITTITSKDTLVEKCLHQKAHTCILAFIPADASENGAKVTNSLSLLNTKYVHGHRQLFPFIAIPSNVEGTDSVRKALDLTEDVELVAVNARRSWWRHYNGNFDAESVEAWIDAIRMGEGTKNKLPKQIIAAEEAAEESSTTTSEAAASEETPKKEEEEEIKHEEL</sequence>
<evidence type="ECO:0000313" key="11">
    <source>
        <dbReference type="Proteomes" id="UP000078397"/>
    </source>
</evidence>
<dbReference type="CDD" id="cd02981">
    <property type="entry name" value="PDI_b_family"/>
    <property type="match status" value="1"/>
</dbReference>
<dbReference type="InterPro" id="IPR017937">
    <property type="entry name" value="Thioredoxin_CS"/>
</dbReference>
<evidence type="ECO:0000256" key="6">
    <source>
        <dbReference type="ARBA" id="ARBA00023284"/>
    </source>
</evidence>
<evidence type="ECO:0000256" key="4">
    <source>
        <dbReference type="ARBA" id="ARBA00023157"/>
    </source>
</evidence>
<dbReference type="CDD" id="cd03002">
    <property type="entry name" value="PDI_a_MPD1_like"/>
    <property type="match status" value="1"/>
</dbReference>
<dbReference type="GO" id="GO:0015035">
    <property type="term" value="F:protein-disulfide reductase activity"/>
    <property type="evidence" value="ECO:0007669"/>
    <property type="project" value="TreeGrafter"/>
</dbReference>
<dbReference type="Pfam" id="PF00085">
    <property type="entry name" value="Thioredoxin"/>
    <property type="match status" value="1"/>
</dbReference>
<keyword evidence="8" id="KW-0732">Signal</keyword>
<evidence type="ECO:0000313" key="10">
    <source>
        <dbReference type="EMBL" id="OAQ58741.1"/>
    </source>
</evidence>
<comment type="catalytic activity">
    <reaction evidence="1">
        <text>Catalyzes the rearrangement of -S-S- bonds in proteins.</text>
        <dbReference type="EC" id="5.3.4.1"/>
    </reaction>
</comment>
<evidence type="ECO:0000259" key="9">
    <source>
        <dbReference type="PROSITE" id="PS51352"/>
    </source>
</evidence>
<dbReference type="PANTHER" id="PTHR45815">
    <property type="entry name" value="PROTEIN DISULFIDE-ISOMERASE A6"/>
    <property type="match status" value="1"/>
</dbReference>
<dbReference type="STRING" id="1380566.A0A179EZY8"/>
<evidence type="ECO:0000256" key="2">
    <source>
        <dbReference type="ARBA" id="ARBA00004319"/>
    </source>
</evidence>
<dbReference type="GO" id="GO:0005788">
    <property type="term" value="C:endoplasmic reticulum lumen"/>
    <property type="evidence" value="ECO:0007669"/>
    <property type="project" value="UniProtKB-SubCell"/>
</dbReference>
<feature type="chain" id="PRO_5008101058" description="protein disulfide-isomerase" evidence="8">
    <location>
        <begin position="23"/>
        <end position="475"/>
    </location>
</feature>
<keyword evidence="11" id="KW-1185">Reference proteome</keyword>
<dbReference type="Gene3D" id="3.40.30.10">
    <property type="entry name" value="Glutaredoxin"/>
    <property type="match status" value="2"/>
</dbReference>
<accession>A0A179EZY8</accession>
<dbReference type="OrthoDB" id="10264505at2759"/>
<dbReference type="InterPro" id="IPR057305">
    <property type="entry name" value="Thioredox_PDIA6_C"/>
</dbReference>
<feature type="region of interest" description="Disordered" evidence="7">
    <location>
        <begin position="442"/>
        <end position="475"/>
    </location>
</feature>
<feature type="compositionally biased region" description="Polar residues" evidence="7">
    <location>
        <begin position="296"/>
        <end position="311"/>
    </location>
</feature>
<reference evidence="10 11" key="1">
    <citation type="journal article" date="2016" name="PLoS Pathog.">
        <title>Biosynthesis of antibiotic leucinostatins in bio-control fungus Purpureocillium lilacinum and their inhibition on phytophthora revealed by genome mining.</title>
        <authorList>
            <person name="Wang G."/>
            <person name="Liu Z."/>
            <person name="Lin R."/>
            <person name="Li E."/>
            <person name="Mao Z."/>
            <person name="Ling J."/>
            <person name="Yang Y."/>
            <person name="Yin W.B."/>
            <person name="Xie B."/>
        </authorList>
    </citation>
    <scope>NUCLEOTIDE SEQUENCE [LARGE SCALE GENOMIC DNA]</scope>
    <source>
        <strain evidence="10">170</strain>
    </source>
</reference>
<feature type="region of interest" description="Disordered" evidence="7">
    <location>
        <begin position="241"/>
        <end position="311"/>
    </location>
</feature>
<feature type="compositionally biased region" description="Low complexity" evidence="7">
    <location>
        <begin position="272"/>
        <end position="281"/>
    </location>
</feature>
<organism evidence="10 11">
    <name type="scientific">Pochonia chlamydosporia 170</name>
    <dbReference type="NCBI Taxonomy" id="1380566"/>
    <lineage>
        <taxon>Eukaryota</taxon>
        <taxon>Fungi</taxon>
        <taxon>Dikarya</taxon>
        <taxon>Ascomycota</taxon>
        <taxon>Pezizomycotina</taxon>
        <taxon>Sordariomycetes</taxon>
        <taxon>Hypocreomycetidae</taxon>
        <taxon>Hypocreales</taxon>
        <taxon>Clavicipitaceae</taxon>
        <taxon>Pochonia</taxon>
    </lineage>
</organism>
<dbReference type="GO" id="GO:0034976">
    <property type="term" value="P:response to endoplasmic reticulum stress"/>
    <property type="evidence" value="ECO:0007669"/>
    <property type="project" value="TreeGrafter"/>
</dbReference>
<dbReference type="InterPro" id="IPR013766">
    <property type="entry name" value="Thioredoxin_domain"/>
</dbReference>
<feature type="compositionally biased region" description="Low complexity" evidence="7">
    <location>
        <begin position="442"/>
        <end position="459"/>
    </location>
</feature>
<comment type="caution">
    <text evidence="10">The sequence shown here is derived from an EMBL/GenBank/DDBJ whole genome shotgun (WGS) entry which is preliminary data.</text>
</comment>
<feature type="compositionally biased region" description="Basic residues" evidence="7">
    <location>
        <begin position="253"/>
        <end position="263"/>
    </location>
</feature>
<gene>
    <name evidence="10" type="ORF">VFPPC_10965</name>
</gene>
<dbReference type="GO" id="GO:0003756">
    <property type="term" value="F:protein disulfide isomerase activity"/>
    <property type="evidence" value="ECO:0007669"/>
    <property type="project" value="UniProtKB-EC"/>
</dbReference>
<dbReference type="EC" id="5.3.4.1" evidence="3"/>
<dbReference type="PANTHER" id="PTHR45815:SF3">
    <property type="entry name" value="PROTEIN DISULFIDE-ISOMERASE A6"/>
    <property type="match status" value="1"/>
</dbReference>
<evidence type="ECO:0000256" key="3">
    <source>
        <dbReference type="ARBA" id="ARBA00012723"/>
    </source>
</evidence>
<proteinExistence type="predicted"/>
<protein>
    <recommendedName>
        <fullName evidence="3">protein disulfide-isomerase</fullName>
        <ecNumber evidence="3">5.3.4.1</ecNumber>
    </recommendedName>
</protein>
<comment type="subcellular location">
    <subcellularLocation>
        <location evidence="2">Endoplasmic reticulum lumen</location>
    </subcellularLocation>
</comment>
<evidence type="ECO:0000256" key="5">
    <source>
        <dbReference type="ARBA" id="ARBA00023235"/>
    </source>
</evidence>
<evidence type="ECO:0000256" key="7">
    <source>
        <dbReference type="SAM" id="MobiDB-lite"/>
    </source>
</evidence>
<dbReference type="EMBL" id="LSBJ02000014">
    <property type="protein sequence ID" value="OAQ58741.1"/>
    <property type="molecule type" value="Genomic_DNA"/>
</dbReference>
<dbReference type="InterPro" id="IPR036249">
    <property type="entry name" value="Thioredoxin-like_sf"/>
</dbReference>
<name>A0A179EZY8_METCM</name>
<dbReference type="Pfam" id="PF24541">
    <property type="entry name" value="Thioredox_PDIA6_C"/>
    <property type="match status" value="1"/>
</dbReference>
<evidence type="ECO:0000256" key="1">
    <source>
        <dbReference type="ARBA" id="ARBA00001182"/>
    </source>
</evidence>
<keyword evidence="4" id="KW-1015">Disulfide bond</keyword>
<dbReference type="GeneID" id="28853243"/>
<feature type="signal peptide" evidence="8">
    <location>
        <begin position="1"/>
        <end position="22"/>
    </location>
</feature>
<dbReference type="Proteomes" id="UP000078397">
    <property type="component" value="Unassembled WGS sequence"/>
</dbReference>
<dbReference type="PROSITE" id="PS00194">
    <property type="entry name" value="THIOREDOXIN_1"/>
    <property type="match status" value="1"/>
</dbReference>
<keyword evidence="5 10" id="KW-0413">Isomerase</keyword>